<dbReference type="SUPFAM" id="SSF55729">
    <property type="entry name" value="Acyl-CoA N-acyltransferases (Nat)"/>
    <property type="match status" value="1"/>
</dbReference>
<organism evidence="2 3">
    <name type="scientific">Eiseniibacteriota bacterium</name>
    <dbReference type="NCBI Taxonomy" id="2212470"/>
    <lineage>
        <taxon>Bacteria</taxon>
        <taxon>Candidatus Eiseniibacteriota</taxon>
    </lineage>
</organism>
<dbReference type="InterPro" id="IPR000182">
    <property type="entry name" value="GNAT_dom"/>
</dbReference>
<protein>
    <submittedName>
        <fullName evidence="2">GNAT family N-acetyltransferase</fullName>
    </submittedName>
</protein>
<dbReference type="PROSITE" id="PS51186">
    <property type="entry name" value="GNAT"/>
    <property type="match status" value="1"/>
</dbReference>
<dbReference type="EMBL" id="JAGQHS010000152">
    <property type="protein sequence ID" value="MCA9758220.1"/>
    <property type="molecule type" value="Genomic_DNA"/>
</dbReference>
<accession>A0A956NJC4</accession>
<dbReference type="Proteomes" id="UP000739538">
    <property type="component" value="Unassembled WGS sequence"/>
</dbReference>
<dbReference type="GO" id="GO:0016747">
    <property type="term" value="F:acyltransferase activity, transferring groups other than amino-acyl groups"/>
    <property type="evidence" value="ECO:0007669"/>
    <property type="project" value="InterPro"/>
</dbReference>
<comment type="caution">
    <text evidence="2">The sequence shown here is derived from an EMBL/GenBank/DDBJ whole genome shotgun (WGS) entry which is preliminary data.</text>
</comment>
<evidence type="ECO:0000259" key="1">
    <source>
        <dbReference type="PROSITE" id="PS51186"/>
    </source>
</evidence>
<reference evidence="2" key="1">
    <citation type="submission" date="2020-04" db="EMBL/GenBank/DDBJ databases">
        <authorList>
            <person name="Zhang T."/>
        </authorList>
    </citation>
    <scope>NUCLEOTIDE SEQUENCE</scope>
    <source>
        <strain evidence="2">HKST-UBA02</strain>
    </source>
</reference>
<dbReference type="InterPro" id="IPR016181">
    <property type="entry name" value="Acyl_CoA_acyltransferase"/>
</dbReference>
<dbReference type="Gene3D" id="3.40.630.30">
    <property type="match status" value="1"/>
</dbReference>
<gene>
    <name evidence="2" type="ORF">KDA27_20670</name>
</gene>
<dbReference type="AlphaFoldDB" id="A0A956NJC4"/>
<proteinExistence type="predicted"/>
<evidence type="ECO:0000313" key="2">
    <source>
        <dbReference type="EMBL" id="MCA9758220.1"/>
    </source>
</evidence>
<feature type="domain" description="N-acetyltransferase" evidence="1">
    <location>
        <begin position="6"/>
        <end position="163"/>
    </location>
</feature>
<sequence>MNTRRLTFRSIDLESHAQRCVEFRRDSYFCSFEVDGFLEEAGPNGERYLQNLPARIAKFPDGYVHIWDGGEIVGQMEMQILEEPRRGYVNLFYLIEEVRGTGAAEQLQDYAMDFCRRHGVTEVQLSVSPTNARAIAYYTKHGWRDIGPRPGREFVHLMERDVPEGAPQERSGGTS</sequence>
<reference evidence="2" key="2">
    <citation type="journal article" date="2021" name="Microbiome">
        <title>Successional dynamics and alternative stable states in a saline activated sludge microbial community over 9 years.</title>
        <authorList>
            <person name="Wang Y."/>
            <person name="Ye J."/>
            <person name="Ju F."/>
            <person name="Liu L."/>
            <person name="Boyd J.A."/>
            <person name="Deng Y."/>
            <person name="Parks D.H."/>
            <person name="Jiang X."/>
            <person name="Yin X."/>
            <person name="Woodcroft B.J."/>
            <person name="Tyson G.W."/>
            <person name="Hugenholtz P."/>
            <person name="Polz M.F."/>
            <person name="Zhang T."/>
        </authorList>
    </citation>
    <scope>NUCLEOTIDE SEQUENCE</scope>
    <source>
        <strain evidence="2">HKST-UBA02</strain>
    </source>
</reference>
<dbReference type="Pfam" id="PF00583">
    <property type="entry name" value="Acetyltransf_1"/>
    <property type="match status" value="1"/>
</dbReference>
<name>A0A956NJC4_UNCEI</name>
<evidence type="ECO:0000313" key="3">
    <source>
        <dbReference type="Proteomes" id="UP000739538"/>
    </source>
</evidence>